<dbReference type="EMBL" id="MRCA01000011">
    <property type="protein sequence ID" value="OKH12406.1"/>
    <property type="molecule type" value="Genomic_DNA"/>
</dbReference>
<evidence type="ECO:0000313" key="2">
    <source>
        <dbReference type="Proteomes" id="UP000186391"/>
    </source>
</evidence>
<organism evidence="1 2">
    <name type="scientific">Fischerella major NIES-592</name>
    <dbReference type="NCBI Taxonomy" id="210994"/>
    <lineage>
        <taxon>Bacteria</taxon>
        <taxon>Bacillati</taxon>
        <taxon>Cyanobacteriota</taxon>
        <taxon>Cyanophyceae</taxon>
        <taxon>Nostocales</taxon>
        <taxon>Hapalosiphonaceae</taxon>
        <taxon>Fischerella</taxon>
    </lineage>
</organism>
<keyword evidence="2" id="KW-1185">Reference proteome</keyword>
<name>A0A1U7GVZ9_9CYAN</name>
<protein>
    <submittedName>
        <fullName evidence="1">Uncharacterized protein</fullName>
    </submittedName>
</protein>
<reference evidence="1 2" key="1">
    <citation type="submission" date="2016-11" db="EMBL/GenBank/DDBJ databases">
        <title>Draft Genome Sequences of Nine Cyanobacterial Strains from Diverse Habitats.</title>
        <authorList>
            <person name="Zhu T."/>
            <person name="Hou S."/>
            <person name="Lu X."/>
            <person name="Hess W.R."/>
        </authorList>
    </citation>
    <scope>NUCLEOTIDE SEQUENCE [LARGE SCALE GENOMIC DNA]</scope>
    <source>
        <strain evidence="1 2">NIES-592</strain>
    </source>
</reference>
<accession>A0A1U7GVZ9</accession>
<dbReference type="AlphaFoldDB" id="A0A1U7GVZ9"/>
<dbReference type="Proteomes" id="UP000186391">
    <property type="component" value="Unassembled WGS sequence"/>
</dbReference>
<evidence type="ECO:0000313" key="1">
    <source>
        <dbReference type="EMBL" id="OKH12406.1"/>
    </source>
</evidence>
<proteinExistence type="predicted"/>
<gene>
    <name evidence="1" type="ORF">NIES592_18010</name>
</gene>
<comment type="caution">
    <text evidence="1">The sequence shown here is derived from an EMBL/GenBank/DDBJ whole genome shotgun (WGS) entry which is preliminary data.</text>
</comment>
<sequence>MPIFNFYEFYSYLAPAFYIFRDDRKTLAKITVAAKRVKGKGIFLSFSPYPFTFCNKSTIAAIFLTTVWLEQAQ</sequence>